<accession>A0ABR3GJ99</accession>
<comment type="function">
    <text evidence="8">Methylates the carboxyl group of the C-terminal leucine residue of protein phosphatase 2A catalytic subunits to form alpha-leucine ester residues.</text>
</comment>
<evidence type="ECO:0000256" key="8">
    <source>
        <dbReference type="PIRNR" id="PIRNR016305"/>
    </source>
</evidence>
<dbReference type="PIRSF" id="PIRSF016305">
    <property type="entry name" value="LCM_mtfrase"/>
    <property type="match status" value="1"/>
</dbReference>
<evidence type="ECO:0000313" key="11">
    <source>
        <dbReference type="Proteomes" id="UP001447188"/>
    </source>
</evidence>
<evidence type="ECO:0000256" key="3">
    <source>
        <dbReference type="ARBA" id="ARBA00012834"/>
    </source>
</evidence>
<dbReference type="PANTHER" id="PTHR13600">
    <property type="entry name" value="LEUCINE CARBOXYL METHYLTRANSFERASE"/>
    <property type="match status" value="1"/>
</dbReference>
<dbReference type="PANTHER" id="PTHR13600:SF21">
    <property type="entry name" value="LEUCINE CARBOXYL METHYLTRANSFERASE 1"/>
    <property type="match status" value="1"/>
</dbReference>
<evidence type="ECO:0000256" key="4">
    <source>
        <dbReference type="ARBA" id="ARBA00017497"/>
    </source>
</evidence>
<feature type="compositionally biased region" description="Polar residues" evidence="9">
    <location>
        <begin position="32"/>
        <end position="44"/>
    </location>
</feature>
<reference evidence="10 11" key="1">
    <citation type="submission" date="2024-02" db="EMBL/GenBank/DDBJ databases">
        <title>Discinaceae phylogenomics.</title>
        <authorList>
            <person name="Dirks A.C."/>
            <person name="James T.Y."/>
        </authorList>
    </citation>
    <scope>NUCLEOTIDE SEQUENCE [LARGE SCALE GENOMIC DNA]</scope>
    <source>
        <strain evidence="10 11">ACD0624</strain>
    </source>
</reference>
<evidence type="ECO:0000256" key="9">
    <source>
        <dbReference type="SAM" id="MobiDB-lite"/>
    </source>
</evidence>
<evidence type="ECO:0000313" key="10">
    <source>
        <dbReference type="EMBL" id="KAL0635971.1"/>
    </source>
</evidence>
<feature type="region of interest" description="Disordered" evidence="9">
    <location>
        <begin position="1"/>
        <end position="44"/>
    </location>
</feature>
<dbReference type="EMBL" id="JBBBZM010000059">
    <property type="protein sequence ID" value="KAL0635971.1"/>
    <property type="molecule type" value="Genomic_DNA"/>
</dbReference>
<dbReference type="Proteomes" id="UP001447188">
    <property type="component" value="Unassembled WGS sequence"/>
</dbReference>
<dbReference type="Pfam" id="PF04072">
    <property type="entry name" value="LCM"/>
    <property type="match status" value="1"/>
</dbReference>
<keyword evidence="7 8" id="KW-0949">S-adenosyl-L-methionine</keyword>
<evidence type="ECO:0000256" key="6">
    <source>
        <dbReference type="ARBA" id="ARBA00022679"/>
    </source>
</evidence>
<dbReference type="GO" id="GO:0032259">
    <property type="term" value="P:methylation"/>
    <property type="evidence" value="ECO:0007669"/>
    <property type="project" value="UniProtKB-KW"/>
</dbReference>
<sequence length="354" mass="38893">MNSLRLPGSGRLGKPGPGGDKDSTPEAKDRVVQQTDQDASQSRLSAVETGYLQDPFASVFVSGGVQRKLPLINRGTYVRTTAIDKLVNSFINSSQTKQIVSLGAGSDTRYFRIKSTNPTAASSLIYHEFDFAAVTSRKIASLLKGEPSLAASMLADPALFVDAPAGSLTSPSYYIHPLDIRSLRPGCALPVGIDKSLPTLFISECCLIYLAPAEADNILKWITQDFTSSVGLVLYEPIGGEDAFGKVMIQNLAARGIVLKTLKKYSSLERQKERLRILGFSKGQDAADVDFIHDNWMDEGEKERIAKLEMLDEMEEWQLLARHYCVAWGWRDGGSEDSFSGWEGVWPAQKYSKI</sequence>
<protein>
    <recommendedName>
        <fullName evidence="4 8">Leucine carboxyl methyltransferase 1</fullName>
        <ecNumber evidence="3 8">2.1.1.233</ecNumber>
    </recommendedName>
</protein>
<evidence type="ECO:0000256" key="1">
    <source>
        <dbReference type="ARBA" id="ARBA00000724"/>
    </source>
</evidence>
<evidence type="ECO:0000256" key="5">
    <source>
        <dbReference type="ARBA" id="ARBA00022603"/>
    </source>
</evidence>
<dbReference type="InterPro" id="IPR016651">
    <property type="entry name" value="LCMT1"/>
</dbReference>
<gene>
    <name evidence="10" type="primary">PPM1</name>
    <name evidence="10" type="ORF">Q9L58_005110</name>
</gene>
<evidence type="ECO:0000256" key="2">
    <source>
        <dbReference type="ARBA" id="ARBA00010703"/>
    </source>
</evidence>
<dbReference type="InterPro" id="IPR029063">
    <property type="entry name" value="SAM-dependent_MTases_sf"/>
</dbReference>
<keyword evidence="11" id="KW-1185">Reference proteome</keyword>
<dbReference type="SUPFAM" id="SSF53335">
    <property type="entry name" value="S-adenosyl-L-methionine-dependent methyltransferases"/>
    <property type="match status" value="1"/>
</dbReference>
<dbReference type="Gene3D" id="3.40.50.150">
    <property type="entry name" value="Vaccinia Virus protein VP39"/>
    <property type="match status" value="1"/>
</dbReference>
<proteinExistence type="inferred from homology"/>
<organism evidence="10 11">
    <name type="scientific">Discina gigas</name>
    <dbReference type="NCBI Taxonomy" id="1032678"/>
    <lineage>
        <taxon>Eukaryota</taxon>
        <taxon>Fungi</taxon>
        <taxon>Dikarya</taxon>
        <taxon>Ascomycota</taxon>
        <taxon>Pezizomycotina</taxon>
        <taxon>Pezizomycetes</taxon>
        <taxon>Pezizales</taxon>
        <taxon>Discinaceae</taxon>
        <taxon>Discina</taxon>
    </lineage>
</organism>
<evidence type="ECO:0000256" key="7">
    <source>
        <dbReference type="ARBA" id="ARBA00022691"/>
    </source>
</evidence>
<name>A0ABR3GJ99_9PEZI</name>
<dbReference type="EC" id="2.1.1.233" evidence="3 8"/>
<dbReference type="InterPro" id="IPR007213">
    <property type="entry name" value="Ppm1/Ppm2/Tcmp"/>
</dbReference>
<dbReference type="GO" id="GO:0018423">
    <property type="term" value="F:protein C-terminal leucine carboxyl O-methyltransferase activity"/>
    <property type="evidence" value="ECO:0007669"/>
    <property type="project" value="UniProtKB-EC"/>
</dbReference>
<feature type="compositionally biased region" description="Basic and acidic residues" evidence="9">
    <location>
        <begin position="19"/>
        <end position="31"/>
    </location>
</feature>
<comment type="catalytic activity">
    <reaction evidence="1 8">
        <text>[phosphatase 2A protein]-C-terminal L-leucine + S-adenosyl-L-methionine = [phosphatase 2A protein]-C-terminal L-leucine methyl ester + S-adenosyl-L-homocysteine</text>
        <dbReference type="Rhea" id="RHEA:48544"/>
        <dbReference type="Rhea" id="RHEA-COMP:12134"/>
        <dbReference type="Rhea" id="RHEA-COMP:12135"/>
        <dbReference type="ChEBI" id="CHEBI:57856"/>
        <dbReference type="ChEBI" id="CHEBI:59789"/>
        <dbReference type="ChEBI" id="CHEBI:90516"/>
        <dbReference type="ChEBI" id="CHEBI:90517"/>
        <dbReference type="EC" id="2.1.1.233"/>
    </reaction>
</comment>
<keyword evidence="6 8" id="KW-0808">Transferase</keyword>
<comment type="similarity">
    <text evidence="2 8">Belongs to the methyltransferase superfamily. LCMT family.</text>
</comment>
<keyword evidence="5 8" id="KW-0489">Methyltransferase</keyword>
<comment type="caution">
    <text evidence="10">The sequence shown here is derived from an EMBL/GenBank/DDBJ whole genome shotgun (WGS) entry which is preliminary data.</text>
</comment>